<feature type="region of interest" description="Disordered" evidence="1">
    <location>
        <begin position="34"/>
        <end position="54"/>
    </location>
</feature>
<keyword evidence="2" id="KW-0808">Transferase</keyword>
<dbReference type="SUPFAM" id="SSF55729">
    <property type="entry name" value="Acyl-CoA N-acyltransferases (Nat)"/>
    <property type="match status" value="1"/>
</dbReference>
<feature type="region of interest" description="Disordered" evidence="1">
    <location>
        <begin position="109"/>
        <end position="179"/>
    </location>
</feature>
<dbReference type="OrthoDB" id="329272at2759"/>
<keyword evidence="3" id="KW-1185">Reference proteome</keyword>
<feature type="compositionally biased region" description="Low complexity" evidence="1">
    <location>
        <begin position="109"/>
        <end position="123"/>
    </location>
</feature>
<gene>
    <name evidence="2" type="ORF">ST47_g748</name>
</gene>
<name>A0A163LTZ6_DIDRA</name>
<sequence length="305" mass="33564">MAPIDGPFNRTSMLQRSGSISHGSFGLSSAAASGGTEFMSTLPPPKADVDGWDKTKPWNQQTVHSIPLLFKDAMSVREEVFGEQGVPLEAEFDEDDARSWHWVVYASVGTSSSSPPKSVLTRSDSGNTPADDARRASATAQRLPVGTIRLIPPPHGPNKYVDDKHPDADPPKELGTELTPEPYVKLGRLSVLSPYRKLNLSKLLINSVLDFAAQEPDAVYIPPSSTTRELAALQGPNATRPLSWQGLVMIHAQAQLKHMWEKHGFREELRNDNGELEIAAEPHWMEEGIEHVGMWKRLKIAPGRL</sequence>
<dbReference type="EMBL" id="JYNV01000034">
    <property type="protein sequence ID" value="KZM28116.1"/>
    <property type="molecule type" value="Genomic_DNA"/>
</dbReference>
<protein>
    <submittedName>
        <fullName evidence="2">N-acetyltransferase</fullName>
    </submittedName>
</protein>
<dbReference type="GO" id="GO:0006048">
    <property type="term" value="P:UDP-N-acetylglucosamine biosynthetic process"/>
    <property type="evidence" value="ECO:0007669"/>
    <property type="project" value="UniProtKB-UniPathway"/>
</dbReference>
<proteinExistence type="predicted"/>
<dbReference type="AlphaFoldDB" id="A0A163LTZ6"/>
<accession>A0A163LTZ6</accession>
<dbReference type="Proteomes" id="UP000076837">
    <property type="component" value="Unassembled WGS sequence"/>
</dbReference>
<dbReference type="GO" id="GO:0016740">
    <property type="term" value="F:transferase activity"/>
    <property type="evidence" value="ECO:0007669"/>
    <property type="project" value="UniProtKB-KW"/>
</dbReference>
<dbReference type="STRING" id="5454.A0A163LTZ6"/>
<organism evidence="2 3">
    <name type="scientific">Didymella rabiei</name>
    <name type="common">Chickpea ascochyta blight fungus</name>
    <name type="synonym">Mycosphaerella rabiei</name>
    <dbReference type="NCBI Taxonomy" id="5454"/>
    <lineage>
        <taxon>Eukaryota</taxon>
        <taxon>Fungi</taxon>
        <taxon>Dikarya</taxon>
        <taxon>Ascomycota</taxon>
        <taxon>Pezizomycotina</taxon>
        <taxon>Dothideomycetes</taxon>
        <taxon>Pleosporomycetidae</taxon>
        <taxon>Pleosporales</taxon>
        <taxon>Pleosporineae</taxon>
        <taxon>Didymellaceae</taxon>
        <taxon>Ascochyta</taxon>
    </lineage>
</organism>
<dbReference type="Gene3D" id="3.40.630.30">
    <property type="match status" value="1"/>
</dbReference>
<comment type="caution">
    <text evidence="2">The sequence shown here is derived from an EMBL/GenBank/DDBJ whole genome shotgun (WGS) entry which is preliminary data.</text>
</comment>
<evidence type="ECO:0000313" key="2">
    <source>
        <dbReference type="EMBL" id="KZM28116.1"/>
    </source>
</evidence>
<evidence type="ECO:0000256" key="1">
    <source>
        <dbReference type="SAM" id="MobiDB-lite"/>
    </source>
</evidence>
<feature type="compositionally biased region" description="Basic and acidic residues" evidence="1">
    <location>
        <begin position="160"/>
        <end position="175"/>
    </location>
</feature>
<dbReference type="InterPro" id="IPR016181">
    <property type="entry name" value="Acyl_CoA_acyltransferase"/>
</dbReference>
<dbReference type="UniPathway" id="UPA00113">
    <property type="reaction ID" value="UER00529"/>
</dbReference>
<reference evidence="2 3" key="1">
    <citation type="journal article" date="2016" name="Sci. Rep.">
        <title>Draft genome sequencing and secretome analysis of fungal phytopathogen Ascochyta rabiei provides insight into the necrotrophic effector repertoire.</title>
        <authorList>
            <person name="Verma S."/>
            <person name="Gazara R.K."/>
            <person name="Nizam S."/>
            <person name="Parween S."/>
            <person name="Chattopadhyay D."/>
            <person name="Verma P.K."/>
        </authorList>
    </citation>
    <scope>NUCLEOTIDE SEQUENCE [LARGE SCALE GENOMIC DNA]</scope>
    <source>
        <strain evidence="2 3">ArDII</strain>
    </source>
</reference>
<evidence type="ECO:0000313" key="3">
    <source>
        <dbReference type="Proteomes" id="UP000076837"/>
    </source>
</evidence>